<dbReference type="AlphaFoldDB" id="A0A645ICX2"/>
<organism evidence="1">
    <name type="scientific">bioreactor metagenome</name>
    <dbReference type="NCBI Taxonomy" id="1076179"/>
    <lineage>
        <taxon>unclassified sequences</taxon>
        <taxon>metagenomes</taxon>
        <taxon>ecological metagenomes</taxon>
    </lineage>
</organism>
<dbReference type="EMBL" id="VSSQ01111373">
    <property type="protein sequence ID" value="MPN48756.1"/>
    <property type="molecule type" value="Genomic_DNA"/>
</dbReference>
<protein>
    <submittedName>
        <fullName evidence="1">Uncharacterized protein</fullName>
    </submittedName>
</protein>
<sequence>MHGPDCFSIGIRQNLDKMVQHGTLSFQVKIGVVAQAHSRGGGALGPIANAEGILFREGKGKLNG</sequence>
<accession>A0A645ICX2</accession>
<gene>
    <name evidence="1" type="ORF">SDC9_196368</name>
</gene>
<evidence type="ECO:0000313" key="1">
    <source>
        <dbReference type="EMBL" id="MPN48756.1"/>
    </source>
</evidence>
<reference evidence="1" key="1">
    <citation type="submission" date="2019-08" db="EMBL/GenBank/DDBJ databases">
        <authorList>
            <person name="Kucharzyk K."/>
            <person name="Murdoch R.W."/>
            <person name="Higgins S."/>
            <person name="Loffler F."/>
        </authorList>
    </citation>
    <scope>NUCLEOTIDE SEQUENCE</scope>
</reference>
<name>A0A645ICX2_9ZZZZ</name>
<proteinExistence type="predicted"/>
<comment type="caution">
    <text evidence="1">The sequence shown here is derived from an EMBL/GenBank/DDBJ whole genome shotgun (WGS) entry which is preliminary data.</text>
</comment>